<protein>
    <submittedName>
        <fullName evidence="1">Opaque-phase-specific protein OP4</fullName>
    </submittedName>
</protein>
<dbReference type="Proteomes" id="UP001152531">
    <property type="component" value="Unassembled WGS sequence"/>
</dbReference>
<name>A0ACA9Y0K7_9ASCO</name>
<proteinExistence type="predicted"/>
<organism evidence="1 2">
    <name type="scientific">[Candida] jaroonii</name>
    <dbReference type="NCBI Taxonomy" id="467808"/>
    <lineage>
        <taxon>Eukaryota</taxon>
        <taxon>Fungi</taxon>
        <taxon>Dikarya</taxon>
        <taxon>Ascomycota</taxon>
        <taxon>Saccharomycotina</taxon>
        <taxon>Pichiomycetes</taxon>
        <taxon>Debaryomycetaceae</taxon>
        <taxon>Yamadazyma</taxon>
    </lineage>
</organism>
<comment type="caution">
    <text evidence="1">The sequence shown here is derived from an EMBL/GenBank/DDBJ whole genome shotgun (WGS) entry which is preliminary data.</text>
</comment>
<reference evidence="1" key="1">
    <citation type="submission" date="2022-06" db="EMBL/GenBank/DDBJ databases">
        <authorList>
            <person name="Legras J.-L."/>
            <person name="Devillers H."/>
            <person name="Grondin C."/>
        </authorList>
    </citation>
    <scope>NUCLEOTIDE SEQUENCE</scope>
    <source>
        <strain evidence="1">CLIB 1444</strain>
    </source>
</reference>
<sequence>MKLSTTTIFAILATTALTNAAAIDTPTATSNSGLVVKREDLNEVMEQLQQLRSLKVKREEIDDEMALVEFDKRAESVLGNLISALANSGLISQVFDDLTSAPELKESIVAILKATLQAAVVQGPTLIKGIWNSGLLQDVFKTVLNDSDLRSALLGAGKALFSTAVNLVQNFLGSKTDTSSSSAASAAAAASKREVTIISERSDSDSQDIEQRDLGDIISFIVTEIKDSGLVSSLFNKITQDPEATINFLSSALKTGAVVVKDVYSWAKSSGVLAEGISWLKNSDNGIISTLASFLGNALNTGSVSADEFDNATTSAAATVATTKTATATAANTAAAAAAAAAVAGSTTTAAADSDLSFLSKYAEPGATTLYRAKRMVY</sequence>
<gene>
    <name evidence="1" type="ORF">CLIB1444_01S07404</name>
</gene>
<accession>A0ACA9Y0K7</accession>
<evidence type="ECO:0000313" key="1">
    <source>
        <dbReference type="EMBL" id="CAH6718467.1"/>
    </source>
</evidence>
<keyword evidence="2" id="KW-1185">Reference proteome</keyword>
<evidence type="ECO:0000313" key="2">
    <source>
        <dbReference type="Proteomes" id="UP001152531"/>
    </source>
</evidence>
<dbReference type="EMBL" id="CALSDN010000001">
    <property type="protein sequence ID" value="CAH6718467.1"/>
    <property type="molecule type" value="Genomic_DNA"/>
</dbReference>